<protein>
    <submittedName>
        <fullName evidence="2">Uncharacterized protein</fullName>
    </submittedName>
</protein>
<dbReference type="InterPro" id="IPR001680">
    <property type="entry name" value="WD40_rpt"/>
</dbReference>
<dbReference type="RefSeq" id="WP_171472037.1">
    <property type="nucleotide sequence ID" value="NZ_CP053452.2"/>
</dbReference>
<dbReference type="KEGG" id="ftj:FTUN_4019"/>
<dbReference type="Gene3D" id="2.130.10.10">
    <property type="entry name" value="YVTN repeat-like/Quinoprotein amine dehydrogenase"/>
    <property type="match status" value="2"/>
</dbReference>
<dbReference type="PROSITE" id="PS50082">
    <property type="entry name" value="WD_REPEATS_2"/>
    <property type="match status" value="1"/>
</dbReference>
<sequence>MIPLQTGFRHPVTHLLFSPDGSTIAVAQPHSGITLIERASGRTIAVCARPRHAGLTGLTFCGDGRFLAAASAKGIVVFDASTGARVLANAFHLHPRLLADRGGVVLGATLTKDAAVRPELGPSGSGLSERLTRPVFDRKDFEIAALAPDGALVVGSEQGEWWLRGVGNSHLAARVERPATAEPARKSVAKFCPLGRRFAINDGHTLDVYDGAELTEGSEDDQPTGPPLVQRANGSQVMVAPMPHVVLAPTFTLAPEKRVAESRWHPPFALAADGRGLLVKRPRNRIQWWDAPSGTLVNEWSWRFEWVTCVAVSADGLTAVAGGRFGRVVVWDLE</sequence>
<dbReference type="AlphaFoldDB" id="A0A6M5YU67"/>
<dbReference type="EMBL" id="CP053452">
    <property type="protein sequence ID" value="QJW96462.1"/>
    <property type="molecule type" value="Genomic_DNA"/>
</dbReference>
<evidence type="ECO:0000313" key="2">
    <source>
        <dbReference type="EMBL" id="QJW96462.1"/>
    </source>
</evidence>
<dbReference type="InterPro" id="IPR015943">
    <property type="entry name" value="WD40/YVTN_repeat-like_dom_sf"/>
</dbReference>
<keyword evidence="3" id="KW-1185">Reference proteome</keyword>
<proteinExistence type="predicted"/>
<dbReference type="SUPFAM" id="SSF50969">
    <property type="entry name" value="YVTN repeat-like/Quinoprotein amine dehydrogenase"/>
    <property type="match status" value="1"/>
</dbReference>
<accession>A0A6M5YU67</accession>
<gene>
    <name evidence="2" type="ORF">FTUN_4019</name>
</gene>
<dbReference type="Proteomes" id="UP000503447">
    <property type="component" value="Chromosome"/>
</dbReference>
<name>A0A6M5YU67_9BACT</name>
<feature type="repeat" description="WD" evidence="1">
    <location>
        <begin position="307"/>
        <end position="334"/>
    </location>
</feature>
<dbReference type="InterPro" id="IPR011044">
    <property type="entry name" value="Quino_amine_DH_bsu"/>
</dbReference>
<dbReference type="SMART" id="SM00320">
    <property type="entry name" value="WD40"/>
    <property type="match status" value="2"/>
</dbReference>
<evidence type="ECO:0000313" key="3">
    <source>
        <dbReference type="Proteomes" id="UP000503447"/>
    </source>
</evidence>
<dbReference type="PANTHER" id="PTHR19879:SF9">
    <property type="entry name" value="TRANSCRIPTION INITIATION FACTOR TFIID SUBUNIT 5"/>
    <property type="match status" value="1"/>
</dbReference>
<dbReference type="PANTHER" id="PTHR19879">
    <property type="entry name" value="TRANSCRIPTION INITIATION FACTOR TFIID"/>
    <property type="match status" value="1"/>
</dbReference>
<keyword evidence="1" id="KW-0853">WD repeat</keyword>
<evidence type="ECO:0000256" key="1">
    <source>
        <dbReference type="PROSITE-ProRule" id="PRU00221"/>
    </source>
</evidence>
<reference evidence="3" key="1">
    <citation type="submission" date="2020-05" db="EMBL/GenBank/DDBJ databases">
        <title>Frigoriglobus tundricola gen. nov., sp. nov., a psychrotolerant cellulolytic planctomycete of the family Gemmataceae with two divergent copies of 16S rRNA gene.</title>
        <authorList>
            <person name="Kulichevskaya I.S."/>
            <person name="Ivanova A.A."/>
            <person name="Naumoff D.G."/>
            <person name="Beletsky A.V."/>
            <person name="Rijpstra W.I.C."/>
            <person name="Sinninghe Damste J.S."/>
            <person name="Mardanov A.V."/>
            <person name="Ravin N.V."/>
            <person name="Dedysh S.N."/>
        </authorList>
    </citation>
    <scope>NUCLEOTIDE SEQUENCE [LARGE SCALE GENOMIC DNA]</scope>
    <source>
        <strain evidence="3">PL17</strain>
    </source>
</reference>
<organism evidence="2 3">
    <name type="scientific">Frigoriglobus tundricola</name>
    <dbReference type="NCBI Taxonomy" id="2774151"/>
    <lineage>
        <taxon>Bacteria</taxon>
        <taxon>Pseudomonadati</taxon>
        <taxon>Planctomycetota</taxon>
        <taxon>Planctomycetia</taxon>
        <taxon>Gemmatales</taxon>
        <taxon>Gemmataceae</taxon>
        <taxon>Frigoriglobus</taxon>
    </lineage>
</organism>